<evidence type="ECO:0000256" key="11">
    <source>
        <dbReference type="ARBA" id="ARBA00023173"/>
    </source>
</evidence>
<keyword evidence="22" id="KW-1185">Reference proteome</keyword>
<keyword evidence="11" id="KW-0869">Chloride channel</keyword>
<organism evidence="21 22">
    <name type="scientific">Lepeophtheirus salmonis</name>
    <name type="common">Salmon louse</name>
    <name type="synonym">Caligus salmonis</name>
    <dbReference type="NCBI Taxonomy" id="72036"/>
    <lineage>
        <taxon>Eukaryota</taxon>
        <taxon>Metazoa</taxon>
        <taxon>Ecdysozoa</taxon>
        <taxon>Arthropoda</taxon>
        <taxon>Crustacea</taxon>
        <taxon>Multicrustacea</taxon>
        <taxon>Hexanauplia</taxon>
        <taxon>Copepoda</taxon>
        <taxon>Siphonostomatoida</taxon>
        <taxon>Caligidae</taxon>
        <taxon>Lepeophtheirus</taxon>
    </lineage>
</organism>
<dbReference type="PROSITE" id="PS00236">
    <property type="entry name" value="NEUROTR_ION_CHANNEL"/>
    <property type="match status" value="1"/>
</dbReference>
<feature type="domain" description="Neurotransmitter-gated ion-channel ligand-binding" evidence="19">
    <location>
        <begin position="36"/>
        <end position="251"/>
    </location>
</feature>
<evidence type="ECO:0000256" key="18">
    <source>
        <dbReference type="RuleBase" id="RU000687"/>
    </source>
</evidence>
<evidence type="ECO:0000256" key="8">
    <source>
        <dbReference type="ARBA" id="ARBA00023136"/>
    </source>
</evidence>
<evidence type="ECO:0000256" key="3">
    <source>
        <dbReference type="ARBA" id="ARBA00022692"/>
    </source>
</evidence>
<feature type="transmembrane region" description="Helical" evidence="18">
    <location>
        <begin position="446"/>
        <end position="469"/>
    </location>
</feature>
<evidence type="ECO:0000256" key="1">
    <source>
        <dbReference type="ARBA" id="ARBA00022448"/>
    </source>
</evidence>
<feature type="domain" description="Neurotransmitter-gated ion-channel transmembrane" evidence="20">
    <location>
        <begin position="259"/>
        <end position="326"/>
    </location>
</feature>
<keyword evidence="10" id="KW-0675">Receptor</keyword>
<evidence type="ECO:0000256" key="17">
    <source>
        <dbReference type="ARBA" id="ARBA00061654"/>
    </source>
</evidence>
<keyword evidence="8 18" id="KW-0472">Membrane</keyword>
<dbReference type="NCBIfam" id="TIGR00860">
    <property type="entry name" value="LIC"/>
    <property type="match status" value="1"/>
</dbReference>
<evidence type="ECO:0000256" key="4">
    <source>
        <dbReference type="ARBA" id="ARBA00022729"/>
    </source>
</evidence>
<evidence type="ECO:0000256" key="14">
    <source>
        <dbReference type="ARBA" id="ARBA00023286"/>
    </source>
</evidence>
<accession>A0A7R8GZH0</accession>
<comment type="caution">
    <text evidence="18">Lacks conserved residue(s) required for the propagation of feature annotation.</text>
</comment>
<dbReference type="Proteomes" id="UP000675881">
    <property type="component" value="Chromosome 1"/>
</dbReference>
<dbReference type="InterPro" id="IPR036734">
    <property type="entry name" value="Neur_chan_lig-bd_sf"/>
</dbReference>
<dbReference type="GO" id="GO:0008068">
    <property type="term" value="F:extracellularly glutamate-gated chloride channel activity"/>
    <property type="evidence" value="ECO:0007669"/>
    <property type="project" value="UniProtKB-ARBA"/>
</dbReference>
<keyword evidence="5 18" id="KW-1133">Transmembrane helix</keyword>
<dbReference type="InterPro" id="IPR006202">
    <property type="entry name" value="Neur_chan_lig-bd"/>
</dbReference>
<dbReference type="FunFam" id="2.70.170.10:FF:000022">
    <property type="entry name" value="glutamate-gated chloride channel isoform X1"/>
    <property type="match status" value="1"/>
</dbReference>
<dbReference type="PRINTS" id="PR00252">
    <property type="entry name" value="NRIONCHANNEL"/>
</dbReference>
<dbReference type="PRINTS" id="PR00253">
    <property type="entry name" value="GABAARECEPTR"/>
</dbReference>
<dbReference type="OrthoDB" id="442503at2759"/>
<gene>
    <name evidence="21" type="ORF">LSAA_1022</name>
</gene>
<evidence type="ECO:0000256" key="7">
    <source>
        <dbReference type="ARBA" id="ARBA00023065"/>
    </source>
</evidence>
<evidence type="ECO:0000256" key="9">
    <source>
        <dbReference type="ARBA" id="ARBA00023157"/>
    </source>
</evidence>
<keyword evidence="13" id="KW-0628">Postsynaptic cell membrane</keyword>
<sequence>MDCLLLLLFLLSHLEPSTSLRQVQRGPINYREEEKKKILDNILGKDVYDNRIRPSGRNGTDTATIIVVNLYIRSFAKIDDVKMEYSVQITFRQKWNDDRLQYANRLQHGDMRTKIKYLTMTDAKKVWMPDTFFRNEKEGRFHNILVPNVYIRIFPNGDVLYSIRVSLTLACPMNLKLYPLDRQQCSLRVASYGWTTDDLQYIWKPSEPVQIVKDLHLPRFTLEKYISDYCNIKTNTGEYSCLTVDLTFKREFSYYLLTIYVPCCMLVIVSWVSFWLDPNAVPARVSLGVTTLLTMSTQTASISNSLPPVAYTKSIDVWTGVCVTFTLKDLQRKSIKKQWEIEHCTFESNEHLDEHIGPGMGMGHPNSAGSATNNGGGSFAMKPLLRRSTGGSMSGIVGAGSHNGSEPNSMISKLHQCEIHMRPHRRQNFLQAWLNKFPSRAKKIDVISRVIFPAIFAIFNMSYWSYYLLQEAQSEARM</sequence>
<dbReference type="AlphaFoldDB" id="A0A7R8GZH0"/>
<dbReference type="InterPro" id="IPR006201">
    <property type="entry name" value="Neur_channel"/>
</dbReference>
<evidence type="ECO:0000256" key="6">
    <source>
        <dbReference type="ARBA" id="ARBA00023018"/>
    </source>
</evidence>
<dbReference type="GO" id="GO:0034707">
    <property type="term" value="C:chloride channel complex"/>
    <property type="evidence" value="ECO:0007669"/>
    <property type="project" value="UniProtKB-KW"/>
</dbReference>
<evidence type="ECO:0000256" key="5">
    <source>
        <dbReference type="ARBA" id="ARBA00022989"/>
    </source>
</evidence>
<feature type="transmembrane region" description="Helical" evidence="18">
    <location>
        <begin position="252"/>
        <end position="276"/>
    </location>
</feature>
<comment type="subcellular location">
    <subcellularLocation>
        <location evidence="16">Postsynaptic cell membrane</location>
        <topology evidence="16">Multi-pass membrane protein</topology>
    </subcellularLocation>
</comment>
<dbReference type="PANTHER" id="PTHR18945">
    <property type="entry name" value="NEUROTRANSMITTER GATED ION CHANNEL"/>
    <property type="match status" value="1"/>
</dbReference>
<dbReference type="InterPro" id="IPR044721">
    <property type="entry name" value="GluCl_TM"/>
</dbReference>
<dbReference type="GO" id="GO:0004888">
    <property type="term" value="F:transmembrane signaling receptor activity"/>
    <property type="evidence" value="ECO:0007669"/>
    <property type="project" value="InterPro"/>
</dbReference>
<evidence type="ECO:0000256" key="15">
    <source>
        <dbReference type="ARBA" id="ARBA00023303"/>
    </source>
</evidence>
<evidence type="ECO:0000259" key="20">
    <source>
        <dbReference type="Pfam" id="PF02932"/>
    </source>
</evidence>
<feature type="chain" id="PRO_5033204387" evidence="18">
    <location>
        <begin position="20"/>
        <end position="478"/>
    </location>
</feature>
<dbReference type="InterPro" id="IPR036719">
    <property type="entry name" value="Neuro-gated_channel_TM_sf"/>
</dbReference>
<feature type="signal peptide" evidence="18">
    <location>
        <begin position="1"/>
        <end position="19"/>
    </location>
</feature>
<keyword evidence="6" id="KW-0770">Synapse</keyword>
<keyword evidence="4 18" id="KW-0732">Signal</keyword>
<keyword evidence="3 18" id="KW-0812">Transmembrane</keyword>
<reference evidence="21" key="1">
    <citation type="submission" date="2021-02" db="EMBL/GenBank/DDBJ databases">
        <authorList>
            <person name="Bekaert M."/>
        </authorList>
    </citation>
    <scope>NUCLEOTIDE SEQUENCE</scope>
    <source>
        <strain evidence="21">IoA-00</strain>
    </source>
</reference>
<evidence type="ECO:0000313" key="21">
    <source>
        <dbReference type="EMBL" id="CAF2752651.1"/>
    </source>
</evidence>
<evidence type="ECO:0000256" key="16">
    <source>
        <dbReference type="ARBA" id="ARBA00034104"/>
    </source>
</evidence>
<dbReference type="Pfam" id="PF02931">
    <property type="entry name" value="Neur_chan_LBD"/>
    <property type="match status" value="1"/>
</dbReference>
<keyword evidence="15 18" id="KW-0407">Ion channel</keyword>
<name>A0A7R8GZH0_LEPSM</name>
<keyword evidence="14" id="KW-1071">Ligand-gated ion channel</keyword>
<evidence type="ECO:0000256" key="2">
    <source>
        <dbReference type="ARBA" id="ARBA00022475"/>
    </source>
</evidence>
<dbReference type="InterPro" id="IPR018000">
    <property type="entry name" value="Neurotransmitter_ion_chnl_CS"/>
</dbReference>
<dbReference type="InterPro" id="IPR006029">
    <property type="entry name" value="Neurotrans-gated_channel_TM"/>
</dbReference>
<keyword evidence="12" id="KW-0868">Chloride</keyword>
<dbReference type="Pfam" id="PF02932">
    <property type="entry name" value="Neur_chan_memb"/>
    <property type="match status" value="1"/>
</dbReference>
<dbReference type="CDD" id="cd18993">
    <property type="entry name" value="LGIC_ECD_GluCl"/>
    <property type="match status" value="1"/>
</dbReference>
<evidence type="ECO:0000256" key="12">
    <source>
        <dbReference type="ARBA" id="ARBA00023214"/>
    </source>
</evidence>
<keyword evidence="2" id="KW-1003">Cell membrane</keyword>
<protein>
    <submittedName>
        <fullName evidence="21">GRGLCN</fullName>
    </submittedName>
</protein>
<comment type="similarity">
    <text evidence="17">Belongs to the ligand-gated ion channel (TC 1.A.9) family. Glutamate-gated chloride channel (TC 1.A.9.4) subfamily.</text>
</comment>
<dbReference type="SUPFAM" id="SSF63712">
    <property type="entry name" value="Nicotinic receptor ligand binding domain-like"/>
    <property type="match status" value="1"/>
</dbReference>
<dbReference type="GO" id="GO:0045211">
    <property type="term" value="C:postsynaptic membrane"/>
    <property type="evidence" value="ECO:0007669"/>
    <property type="project" value="UniProtKB-SubCell"/>
</dbReference>
<evidence type="ECO:0000313" key="22">
    <source>
        <dbReference type="Proteomes" id="UP000675881"/>
    </source>
</evidence>
<dbReference type="Gene3D" id="1.20.58.390">
    <property type="entry name" value="Neurotransmitter-gated ion-channel transmembrane domain"/>
    <property type="match status" value="2"/>
</dbReference>
<dbReference type="SUPFAM" id="SSF90112">
    <property type="entry name" value="Neurotransmitter-gated ion-channel transmembrane pore"/>
    <property type="match status" value="1"/>
</dbReference>
<evidence type="ECO:0000259" key="19">
    <source>
        <dbReference type="Pfam" id="PF02931"/>
    </source>
</evidence>
<dbReference type="InterPro" id="IPR006028">
    <property type="entry name" value="GABAA/Glycine_rcpt"/>
</dbReference>
<dbReference type="CDD" id="cd19062">
    <property type="entry name" value="LGIC_TM_GluCl"/>
    <property type="match status" value="1"/>
</dbReference>
<dbReference type="Gene3D" id="2.70.170.10">
    <property type="entry name" value="Neurotransmitter-gated ion-channel ligand-binding domain"/>
    <property type="match status" value="1"/>
</dbReference>
<dbReference type="EMBL" id="HG994580">
    <property type="protein sequence ID" value="CAF2752651.1"/>
    <property type="molecule type" value="Genomic_DNA"/>
</dbReference>
<evidence type="ECO:0000256" key="13">
    <source>
        <dbReference type="ARBA" id="ARBA00023257"/>
    </source>
</evidence>
<evidence type="ECO:0000256" key="10">
    <source>
        <dbReference type="ARBA" id="ARBA00023170"/>
    </source>
</evidence>
<keyword evidence="1 18" id="KW-0813">Transport</keyword>
<proteinExistence type="inferred from homology"/>
<dbReference type="InterPro" id="IPR038050">
    <property type="entry name" value="Neuro_actylchol_rec"/>
</dbReference>
<keyword evidence="9" id="KW-1015">Disulfide bond</keyword>
<keyword evidence="7 18" id="KW-0406">Ion transport</keyword>